<dbReference type="AlphaFoldDB" id="A0A9P4TWV2"/>
<protein>
    <submittedName>
        <fullName evidence="2">Uncharacterized protein</fullName>
    </submittedName>
</protein>
<keyword evidence="1" id="KW-0732">Signal</keyword>
<dbReference type="OrthoDB" id="2890403at2759"/>
<gene>
    <name evidence="2" type="ORF">EJ08DRAFT_671212</name>
</gene>
<evidence type="ECO:0000313" key="3">
    <source>
        <dbReference type="Proteomes" id="UP000800235"/>
    </source>
</evidence>
<accession>A0A9P4TWV2</accession>
<evidence type="ECO:0000313" key="2">
    <source>
        <dbReference type="EMBL" id="KAF2428915.1"/>
    </source>
</evidence>
<reference evidence="2" key="1">
    <citation type="journal article" date="2020" name="Stud. Mycol.">
        <title>101 Dothideomycetes genomes: a test case for predicting lifestyles and emergence of pathogens.</title>
        <authorList>
            <person name="Haridas S."/>
            <person name="Albert R."/>
            <person name="Binder M."/>
            <person name="Bloem J."/>
            <person name="Labutti K."/>
            <person name="Salamov A."/>
            <person name="Andreopoulos B."/>
            <person name="Baker S."/>
            <person name="Barry K."/>
            <person name="Bills G."/>
            <person name="Bluhm B."/>
            <person name="Cannon C."/>
            <person name="Castanera R."/>
            <person name="Culley D."/>
            <person name="Daum C."/>
            <person name="Ezra D."/>
            <person name="Gonzalez J."/>
            <person name="Henrissat B."/>
            <person name="Kuo A."/>
            <person name="Liang C."/>
            <person name="Lipzen A."/>
            <person name="Lutzoni F."/>
            <person name="Magnuson J."/>
            <person name="Mondo S."/>
            <person name="Nolan M."/>
            <person name="Ohm R."/>
            <person name="Pangilinan J."/>
            <person name="Park H.-J."/>
            <person name="Ramirez L."/>
            <person name="Alfaro M."/>
            <person name="Sun H."/>
            <person name="Tritt A."/>
            <person name="Yoshinaga Y."/>
            <person name="Zwiers L.-H."/>
            <person name="Turgeon B."/>
            <person name="Goodwin S."/>
            <person name="Spatafora J."/>
            <person name="Crous P."/>
            <person name="Grigoriev I."/>
        </authorList>
    </citation>
    <scope>NUCLEOTIDE SEQUENCE</scope>
    <source>
        <strain evidence="2">CBS 130266</strain>
    </source>
</reference>
<evidence type="ECO:0000256" key="1">
    <source>
        <dbReference type="SAM" id="SignalP"/>
    </source>
</evidence>
<sequence length="490" mass="52211">MWKPSLFLALSHVTSVAAQISASNLQVYRNSLNLDSPFQHTIPAYWTSYPHHRRTPFALAPNGKTAYLAYLDASGKGVHVHKVDPNTYAATGTTVTISNGKEAGGLVAHNDGFALLTNEAMPTGTASAPPGTTPVAVLYRYTDGKQTWKTWLGGPNLHPKEGLSMSADITGDLVFSEKAGLYGAYYVVTDYAGWAKGHSADNIQYIGKDGVVQTIRGATSSWGCSHNTGIAFEAADAPPFASACAEDHTGIWLNTKTQGMSGQKIANEACYHVINGATNSAMGGTSGSYSMLARFADSPSYIFTWVSRGAVNLVADKFLQGQTASKARWTNRHVAIAILKDKSTLANGPATSKVGSVDGDSQVNWITTGKSDHSNAHAATFDTYTALLSWEEIAEPGCPYDAMDCQGNFSGTHFQLVSSEGKIIGTSFSTMNVTVTGDMVNMPDGRICWPFVDMVWKLNGSPKNTGGMVMVGGPRPPTTNKMSFACMKKP</sequence>
<feature type="signal peptide" evidence="1">
    <location>
        <begin position="1"/>
        <end position="18"/>
    </location>
</feature>
<dbReference type="Proteomes" id="UP000800235">
    <property type="component" value="Unassembled WGS sequence"/>
</dbReference>
<feature type="chain" id="PRO_5040490331" evidence="1">
    <location>
        <begin position="19"/>
        <end position="490"/>
    </location>
</feature>
<name>A0A9P4TWV2_9PEZI</name>
<dbReference type="EMBL" id="MU007051">
    <property type="protein sequence ID" value="KAF2428915.1"/>
    <property type="molecule type" value="Genomic_DNA"/>
</dbReference>
<organism evidence="2 3">
    <name type="scientific">Tothia fuscella</name>
    <dbReference type="NCBI Taxonomy" id="1048955"/>
    <lineage>
        <taxon>Eukaryota</taxon>
        <taxon>Fungi</taxon>
        <taxon>Dikarya</taxon>
        <taxon>Ascomycota</taxon>
        <taxon>Pezizomycotina</taxon>
        <taxon>Dothideomycetes</taxon>
        <taxon>Pleosporomycetidae</taxon>
        <taxon>Venturiales</taxon>
        <taxon>Cylindrosympodiaceae</taxon>
        <taxon>Tothia</taxon>
    </lineage>
</organism>
<comment type="caution">
    <text evidence="2">The sequence shown here is derived from an EMBL/GenBank/DDBJ whole genome shotgun (WGS) entry which is preliminary data.</text>
</comment>
<keyword evidence="3" id="KW-1185">Reference proteome</keyword>
<proteinExistence type="predicted"/>